<feature type="transmembrane region" description="Helical" evidence="1">
    <location>
        <begin position="54"/>
        <end position="75"/>
    </location>
</feature>
<dbReference type="SMART" id="SM00228">
    <property type="entry name" value="PDZ"/>
    <property type="match status" value="1"/>
</dbReference>
<dbReference type="PROSITE" id="PS50106">
    <property type="entry name" value="PDZ"/>
    <property type="match status" value="1"/>
</dbReference>
<feature type="domain" description="PDZ" evidence="2">
    <location>
        <begin position="315"/>
        <end position="371"/>
    </location>
</feature>
<dbReference type="RefSeq" id="WP_202766926.1">
    <property type="nucleotide sequence ID" value="NZ_JAESWA010000020.1"/>
</dbReference>
<sequence>MDLTMYTLRSVAYAIFGPYMFFVLILLGVMFYFKNRKVSLMQKMIIGESINSPLELTLSQIVLGIFAGAIGSLILSYSGVLFGEKSGIEWVFLLSILLMIYRPKFVCFSYSGSILGIISIILYQIYGDKAPINISIINLMIFVGILHIVEGLLVMFDGSRGAIPVFTNKSGKIFGGFALNRYWALPIAIFMIITSSTSQFGTESINTPNWWPLLNHNSTLEFLKKAVVGLFPFYGMIGYSSITFTKSKRKKAVMSGILILCYGMILVLVSQLCRVGLIGEIIVVIFAPLAHEAMIRLSNIMEAKSAPMYISDDQGICILEVSPSSQASKLGIRSGDKIIKVNEEYIQSELDIYKIVRESYMDIKLKIKKLNGTFQDFTITPDENRRIGVVLVPKMVKEEQVVKLNNDFQEILENIKKKKDDE</sequence>
<protein>
    <submittedName>
        <fullName evidence="3">Signal protein PDZ</fullName>
    </submittedName>
</protein>
<evidence type="ECO:0000313" key="4">
    <source>
        <dbReference type="Proteomes" id="UP000623681"/>
    </source>
</evidence>
<keyword evidence="1" id="KW-0472">Membrane</keyword>
<dbReference type="EMBL" id="JAESWA010000020">
    <property type="protein sequence ID" value="MBL4931542.1"/>
    <property type="molecule type" value="Genomic_DNA"/>
</dbReference>
<feature type="transmembrane region" description="Helical" evidence="1">
    <location>
        <begin position="12"/>
        <end position="33"/>
    </location>
</feature>
<dbReference type="SUPFAM" id="SSF50156">
    <property type="entry name" value="PDZ domain-like"/>
    <property type="match status" value="1"/>
</dbReference>
<evidence type="ECO:0000256" key="1">
    <source>
        <dbReference type="SAM" id="Phobius"/>
    </source>
</evidence>
<keyword evidence="1" id="KW-1133">Transmembrane helix</keyword>
<dbReference type="InterPro" id="IPR001478">
    <property type="entry name" value="PDZ"/>
</dbReference>
<dbReference type="Gene3D" id="2.30.42.10">
    <property type="match status" value="1"/>
</dbReference>
<feature type="transmembrane region" description="Helical" evidence="1">
    <location>
        <begin position="182"/>
        <end position="202"/>
    </location>
</feature>
<name>A0A937K3D7_9CLOT</name>
<proteinExistence type="predicted"/>
<feature type="transmembrane region" description="Helical" evidence="1">
    <location>
        <begin position="222"/>
        <end position="240"/>
    </location>
</feature>
<dbReference type="AlphaFoldDB" id="A0A937K3D7"/>
<evidence type="ECO:0000259" key="2">
    <source>
        <dbReference type="PROSITE" id="PS50106"/>
    </source>
</evidence>
<dbReference type="InterPro" id="IPR036034">
    <property type="entry name" value="PDZ_sf"/>
</dbReference>
<evidence type="ECO:0000313" key="3">
    <source>
        <dbReference type="EMBL" id="MBL4931542.1"/>
    </source>
</evidence>
<reference evidence="3" key="1">
    <citation type="submission" date="2021-01" db="EMBL/GenBank/DDBJ databases">
        <title>Genome public.</title>
        <authorList>
            <person name="Liu C."/>
            <person name="Sun Q."/>
        </authorList>
    </citation>
    <scope>NUCLEOTIDE SEQUENCE</scope>
    <source>
        <strain evidence="3">YIM B02565</strain>
    </source>
</reference>
<organism evidence="3 4">
    <name type="scientific">Clostridium paridis</name>
    <dbReference type="NCBI Taxonomy" id="2803863"/>
    <lineage>
        <taxon>Bacteria</taxon>
        <taxon>Bacillati</taxon>
        <taxon>Bacillota</taxon>
        <taxon>Clostridia</taxon>
        <taxon>Eubacteriales</taxon>
        <taxon>Clostridiaceae</taxon>
        <taxon>Clostridium</taxon>
    </lineage>
</organism>
<dbReference type="Proteomes" id="UP000623681">
    <property type="component" value="Unassembled WGS sequence"/>
</dbReference>
<keyword evidence="4" id="KW-1185">Reference proteome</keyword>
<comment type="caution">
    <text evidence="3">The sequence shown here is derived from an EMBL/GenBank/DDBJ whole genome shotgun (WGS) entry which is preliminary data.</text>
</comment>
<feature type="transmembrane region" description="Helical" evidence="1">
    <location>
        <begin position="132"/>
        <end position="156"/>
    </location>
</feature>
<keyword evidence="1" id="KW-0812">Transmembrane</keyword>
<gene>
    <name evidence="3" type="ORF">JK634_06975</name>
</gene>
<feature type="transmembrane region" description="Helical" evidence="1">
    <location>
        <begin position="108"/>
        <end position="126"/>
    </location>
</feature>
<feature type="transmembrane region" description="Helical" evidence="1">
    <location>
        <begin position="252"/>
        <end position="269"/>
    </location>
</feature>
<accession>A0A937K3D7</accession>